<dbReference type="Pfam" id="PF26421">
    <property type="entry name" value="Avidin_like"/>
    <property type="match status" value="1"/>
</dbReference>
<reference evidence="1" key="1">
    <citation type="submission" date="2020-01" db="EMBL/GenBank/DDBJ databases">
        <title>Muricauda ochracea sp. nov., isolated from a tidal flat of Garorim bay in Korea.</title>
        <authorList>
            <person name="Kim D."/>
            <person name="Yoo Y."/>
            <person name="Kim J.-J."/>
        </authorList>
    </citation>
    <scope>NUCLEOTIDE SEQUENCE</scope>
    <source>
        <strain evidence="1">JGD-17</strain>
    </source>
</reference>
<evidence type="ECO:0000313" key="1">
    <source>
        <dbReference type="EMBL" id="NAY93165.1"/>
    </source>
</evidence>
<dbReference type="EMBL" id="JAAABI010000007">
    <property type="protein sequence ID" value="NAY93165.1"/>
    <property type="molecule type" value="Genomic_DNA"/>
</dbReference>
<keyword evidence="2" id="KW-1185">Reference proteome</keyword>
<protein>
    <submittedName>
        <fullName evidence="1">N-acetylglutamate synthase</fullName>
    </submittedName>
</protein>
<gene>
    <name evidence="1" type="ORF">GTQ34_14715</name>
</gene>
<dbReference type="RefSeq" id="WP_166524578.1">
    <property type="nucleotide sequence ID" value="NZ_JAAABI010000007.1"/>
</dbReference>
<dbReference type="AlphaFoldDB" id="A0A964TDY0"/>
<dbReference type="Proteomes" id="UP000667650">
    <property type="component" value="Unassembled WGS sequence"/>
</dbReference>
<sequence>MNVTQTAVNGVVNKETLFYFKQKEHVVHAKYSGGKIAKGFLVGSLTGSTLKFSYCQLQFDGELDNGSSVGELSMLENGKIRMTENFEWGSRPNAKGVNIFDEI</sequence>
<organism evidence="1 2">
    <name type="scientific">Flagellimonas ochracea</name>
    <dbReference type="NCBI Taxonomy" id="2696472"/>
    <lineage>
        <taxon>Bacteria</taxon>
        <taxon>Pseudomonadati</taxon>
        <taxon>Bacteroidota</taxon>
        <taxon>Flavobacteriia</taxon>
        <taxon>Flavobacteriales</taxon>
        <taxon>Flavobacteriaceae</taxon>
        <taxon>Flagellimonas</taxon>
    </lineage>
</organism>
<dbReference type="InterPro" id="IPR058595">
    <property type="entry name" value="Avidin-like"/>
</dbReference>
<evidence type="ECO:0000313" key="2">
    <source>
        <dbReference type="Proteomes" id="UP000667650"/>
    </source>
</evidence>
<accession>A0A964TDY0</accession>
<comment type="caution">
    <text evidence="1">The sequence shown here is derived from an EMBL/GenBank/DDBJ whole genome shotgun (WGS) entry which is preliminary data.</text>
</comment>
<name>A0A964TDY0_9FLAO</name>
<proteinExistence type="predicted"/>